<dbReference type="Proteomes" id="UP000460272">
    <property type="component" value="Unassembled WGS sequence"/>
</dbReference>
<dbReference type="InterPro" id="IPR050272">
    <property type="entry name" value="Isochorismatase-like_hydrls"/>
</dbReference>
<dbReference type="AlphaFoldDB" id="A0A6P2BU03"/>
<dbReference type="OrthoDB" id="3174612at2"/>
<dbReference type="EMBL" id="RPFW01000006">
    <property type="protein sequence ID" value="TVZ01706.1"/>
    <property type="molecule type" value="Genomic_DNA"/>
</dbReference>
<name>A0A6P2BU03_9ACTN</name>
<gene>
    <name evidence="3" type="ORF">EAS64_30020</name>
</gene>
<accession>A0A6P2BU03</accession>
<dbReference type="SUPFAM" id="SSF52499">
    <property type="entry name" value="Isochorismatase-like hydrolases"/>
    <property type="match status" value="1"/>
</dbReference>
<evidence type="ECO:0000256" key="1">
    <source>
        <dbReference type="ARBA" id="ARBA00022801"/>
    </source>
</evidence>
<feature type="domain" description="Isochorismatase-like" evidence="2">
    <location>
        <begin position="5"/>
        <end position="158"/>
    </location>
</feature>
<keyword evidence="4" id="KW-1185">Reference proteome</keyword>
<sequence length="177" mass="18911">MAGEAVLIIDMQAGILAEVPDADALTARLAGLADRARAAGRPVFVIQHEAADLVPGEPDWRLAEPIAPRDGDVLLAKRNADSFIGTDLDKRLRDLDVSRVIVTGLATEFCIDSTCRAALSRGYDLTLVEDGHSTPVEAGDSLLSVESIVARYNQVLSWVDYPDREVSVIPAAAITFG</sequence>
<dbReference type="Pfam" id="PF00857">
    <property type="entry name" value="Isochorismatase"/>
    <property type="match status" value="1"/>
</dbReference>
<dbReference type="InterPro" id="IPR000868">
    <property type="entry name" value="Isochorismatase-like_dom"/>
</dbReference>
<dbReference type="Gene3D" id="3.40.50.850">
    <property type="entry name" value="Isochorismatase-like"/>
    <property type="match status" value="1"/>
</dbReference>
<dbReference type="InterPro" id="IPR036380">
    <property type="entry name" value="Isochorismatase-like_sf"/>
</dbReference>
<evidence type="ECO:0000313" key="3">
    <source>
        <dbReference type="EMBL" id="TVZ01706.1"/>
    </source>
</evidence>
<reference evidence="3 4" key="1">
    <citation type="submission" date="2018-11" db="EMBL/GenBank/DDBJ databases">
        <title>Trebonia kvetii gen.nov., sp.nov., a novel acidophilic actinobacterium, and proposal of the new actinobacterial family Treboniaceae fam. nov.</title>
        <authorList>
            <person name="Rapoport D."/>
            <person name="Sagova-Mareckova M."/>
            <person name="Sedlacek I."/>
            <person name="Provaznik J."/>
            <person name="Kralova S."/>
            <person name="Pavlinic D."/>
            <person name="Benes V."/>
            <person name="Kopecky J."/>
        </authorList>
    </citation>
    <scope>NUCLEOTIDE SEQUENCE [LARGE SCALE GENOMIC DNA]</scope>
    <source>
        <strain evidence="3 4">15Tr583</strain>
    </source>
</reference>
<comment type="caution">
    <text evidence="3">The sequence shown here is derived from an EMBL/GenBank/DDBJ whole genome shotgun (WGS) entry which is preliminary data.</text>
</comment>
<evidence type="ECO:0000313" key="4">
    <source>
        <dbReference type="Proteomes" id="UP000460272"/>
    </source>
</evidence>
<dbReference type="PANTHER" id="PTHR43540">
    <property type="entry name" value="PEROXYUREIDOACRYLATE/UREIDOACRYLATE AMIDOHYDROLASE-RELATED"/>
    <property type="match status" value="1"/>
</dbReference>
<dbReference type="GO" id="GO:0016787">
    <property type="term" value="F:hydrolase activity"/>
    <property type="evidence" value="ECO:0007669"/>
    <property type="project" value="UniProtKB-KW"/>
</dbReference>
<proteinExistence type="predicted"/>
<dbReference type="RefSeq" id="WP_145858513.1">
    <property type="nucleotide sequence ID" value="NZ_RPFW01000006.1"/>
</dbReference>
<organism evidence="3 4">
    <name type="scientific">Trebonia kvetii</name>
    <dbReference type="NCBI Taxonomy" id="2480626"/>
    <lineage>
        <taxon>Bacteria</taxon>
        <taxon>Bacillati</taxon>
        <taxon>Actinomycetota</taxon>
        <taxon>Actinomycetes</taxon>
        <taxon>Streptosporangiales</taxon>
        <taxon>Treboniaceae</taxon>
        <taxon>Trebonia</taxon>
    </lineage>
</organism>
<evidence type="ECO:0000259" key="2">
    <source>
        <dbReference type="Pfam" id="PF00857"/>
    </source>
</evidence>
<dbReference type="PANTHER" id="PTHR43540:SF1">
    <property type="entry name" value="ISOCHORISMATASE HYDROLASE"/>
    <property type="match status" value="1"/>
</dbReference>
<keyword evidence="1" id="KW-0378">Hydrolase</keyword>
<protein>
    <submittedName>
        <fullName evidence="3">Isochorismatase family protein</fullName>
    </submittedName>
</protein>